<feature type="region of interest" description="Disordered" evidence="1">
    <location>
        <begin position="1"/>
        <end position="46"/>
    </location>
</feature>
<comment type="caution">
    <text evidence="2">The sequence shown here is derived from an EMBL/GenBank/DDBJ whole genome shotgun (WGS) entry which is preliminary data.</text>
</comment>
<evidence type="ECO:0000313" key="2">
    <source>
        <dbReference type="EMBL" id="MBB0247284.1"/>
    </source>
</evidence>
<dbReference type="Proteomes" id="UP000538929">
    <property type="component" value="Unassembled WGS sequence"/>
</dbReference>
<name>A0A7W3Y3W9_9ACTN</name>
<dbReference type="EMBL" id="VKHT01001555">
    <property type="protein sequence ID" value="MBB0247284.1"/>
    <property type="molecule type" value="Genomic_DNA"/>
</dbReference>
<keyword evidence="3" id="KW-1185">Reference proteome</keyword>
<accession>A0A7W3Y3W9</accession>
<gene>
    <name evidence="2" type="ORF">FNQ90_24980</name>
</gene>
<dbReference type="RefSeq" id="WP_182608491.1">
    <property type="nucleotide sequence ID" value="NZ_VKHT01001555.1"/>
</dbReference>
<sequence>MPAHLLALPGSGSRGPPGATRRSEEYGRRDNHADLLGERVDGTTGG</sequence>
<organism evidence="2 3">
    <name type="scientific">Streptomyces alkaliphilus</name>
    <dbReference type="NCBI Taxonomy" id="1472722"/>
    <lineage>
        <taxon>Bacteria</taxon>
        <taxon>Bacillati</taxon>
        <taxon>Actinomycetota</taxon>
        <taxon>Actinomycetes</taxon>
        <taxon>Kitasatosporales</taxon>
        <taxon>Streptomycetaceae</taxon>
        <taxon>Streptomyces</taxon>
    </lineage>
</organism>
<feature type="compositionally biased region" description="Basic and acidic residues" evidence="1">
    <location>
        <begin position="21"/>
        <end position="46"/>
    </location>
</feature>
<reference evidence="3" key="1">
    <citation type="submission" date="2019-10" db="EMBL/GenBank/DDBJ databases">
        <title>Streptomyces sp. nov., a novel actinobacterium isolated from alkaline environment.</title>
        <authorList>
            <person name="Golinska P."/>
        </authorList>
    </citation>
    <scope>NUCLEOTIDE SEQUENCE [LARGE SCALE GENOMIC DNA]</scope>
    <source>
        <strain evidence="3">DSM 42118</strain>
    </source>
</reference>
<dbReference type="AlphaFoldDB" id="A0A7W3Y3W9"/>
<evidence type="ECO:0000256" key="1">
    <source>
        <dbReference type="SAM" id="MobiDB-lite"/>
    </source>
</evidence>
<evidence type="ECO:0000313" key="3">
    <source>
        <dbReference type="Proteomes" id="UP000538929"/>
    </source>
</evidence>
<proteinExistence type="predicted"/>
<protein>
    <submittedName>
        <fullName evidence="2">Uncharacterized protein</fullName>
    </submittedName>
</protein>